<keyword evidence="5 6" id="KW-0472">Membrane</keyword>
<protein>
    <recommendedName>
        <fullName evidence="6">Probable membrane transporter protein</fullName>
    </recommendedName>
</protein>
<dbReference type="KEGG" id="ace:Acel_1957"/>
<name>A0LWB9_ACIC1</name>
<feature type="transmembrane region" description="Helical" evidence="6">
    <location>
        <begin position="142"/>
        <end position="174"/>
    </location>
</feature>
<evidence type="ECO:0000313" key="8">
    <source>
        <dbReference type="Proteomes" id="UP000008221"/>
    </source>
</evidence>
<feature type="transmembrane region" description="Helical" evidence="6">
    <location>
        <begin position="260"/>
        <end position="279"/>
    </location>
</feature>
<keyword evidence="6" id="KW-1003">Cell membrane</keyword>
<dbReference type="Pfam" id="PF01925">
    <property type="entry name" value="TauE"/>
    <property type="match status" value="1"/>
</dbReference>
<proteinExistence type="inferred from homology"/>
<feature type="transmembrane region" description="Helical" evidence="6">
    <location>
        <begin position="32"/>
        <end position="54"/>
    </location>
</feature>
<dbReference type="EMBL" id="CP000481">
    <property type="protein sequence ID" value="ABK53729.1"/>
    <property type="molecule type" value="Genomic_DNA"/>
</dbReference>
<dbReference type="RefSeq" id="WP_011720792.1">
    <property type="nucleotide sequence ID" value="NC_008578.1"/>
</dbReference>
<evidence type="ECO:0000313" key="7">
    <source>
        <dbReference type="EMBL" id="ABK53729.1"/>
    </source>
</evidence>
<reference evidence="7 8" key="1">
    <citation type="journal article" date="2009" name="Genome Res.">
        <title>Complete genome of the cellulolytic thermophile Acidothermus cellulolyticus 11B provides insights into its ecophysiological and evolutionary adaptations.</title>
        <authorList>
            <person name="Barabote R.D."/>
            <person name="Xie G."/>
            <person name="Leu D.H."/>
            <person name="Normand P."/>
            <person name="Necsulea A."/>
            <person name="Daubin V."/>
            <person name="Medigue C."/>
            <person name="Adney W.S."/>
            <person name="Xu X.C."/>
            <person name="Lapidus A."/>
            <person name="Parales R.E."/>
            <person name="Detter C."/>
            <person name="Pujic P."/>
            <person name="Bruce D."/>
            <person name="Lavire C."/>
            <person name="Challacombe J.F."/>
            <person name="Brettin T.S."/>
            <person name="Berry A.M."/>
        </authorList>
    </citation>
    <scope>NUCLEOTIDE SEQUENCE [LARGE SCALE GENOMIC DNA]</scope>
    <source>
        <strain evidence="8">ATCC 43068 / DSM 8971 / 11B</strain>
    </source>
</reference>
<organism evidence="7 8">
    <name type="scientific">Acidothermus cellulolyticus (strain ATCC 43068 / DSM 8971 / 11B)</name>
    <dbReference type="NCBI Taxonomy" id="351607"/>
    <lineage>
        <taxon>Bacteria</taxon>
        <taxon>Bacillati</taxon>
        <taxon>Actinomycetota</taxon>
        <taxon>Actinomycetes</taxon>
        <taxon>Acidothermales</taxon>
        <taxon>Acidothermaceae</taxon>
        <taxon>Acidothermus</taxon>
    </lineage>
</organism>
<accession>A0LWB9</accession>
<dbReference type="OrthoDB" id="5189995at2"/>
<dbReference type="PANTHER" id="PTHR43701">
    <property type="entry name" value="MEMBRANE TRANSPORTER PROTEIN MJ0441-RELATED"/>
    <property type="match status" value="1"/>
</dbReference>
<dbReference type="eggNOG" id="COG0730">
    <property type="taxonomic scope" value="Bacteria"/>
</dbReference>
<dbReference type="InterPro" id="IPR051598">
    <property type="entry name" value="TSUP/Inactive_protease-like"/>
</dbReference>
<feature type="transmembrane region" description="Helical" evidence="6">
    <location>
        <begin position="74"/>
        <end position="96"/>
    </location>
</feature>
<sequence length="307" mass="31505">MHIAPDLSIAGALVGFLIGLTGMGGGALMTPILIMFFGVAPLAAVSSDLVASLFMKPVGAAVHWRRGTVHHRLALWLIVSSVPAAFGGVLLIRALGGSHVQSTVKVLLGVVLLLTIASMLVRNRLTRHVPVVAVSQVKVRPLLTVAIGVFGGLAVGMTSVGSGTLVIALLLLAYPQLRAGQLVGTDLVQAIPLVGAAALGHALFGDVKISVTLSLLVGAIPGVYLGARLSAGRAVGWVRPILTVVLLASAVKLVGAPTPLTLSVTGIWVVLQIGAAFAPRISRRLVIRRILRQAAAETPSRTPDAVG</sequence>
<dbReference type="Proteomes" id="UP000008221">
    <property type="component" value="Chromosome"/>
</dbReference>
<keyword evidence="8" id="KW-1185">Reference proteome</keyword>
<evidence type="ECO:0000256" key="3">
    <source>
        <dbReference type="ARBA" id="ARBA00022692"/>
    </source>
</evidence>
<keyword evidence="3 6" id="KW-0812">Transmembrane</keyword>
<dbReference type="PANTHER" id="PTHR43701:SF2">
    <property type="entry name" value="MEMBRANE TRANSPORTER PROTEIN YJNA-RELATED"/>
    <property type="match status" value="1"/>
</dbReference>
<dbReference type="InParanoid" id="A0LWB9"/>
<feature type="transmembrane region" description="Helical" evidence="6">
    <location>
        <begin position="209"/>
        <end position="227"/>
    </location>
</feature>
<comment type="subcellular location">
    <subcellularLocation>
        <location evidence="6">Cell membrane</location>
        <topology evidence="6">Multi-pass membrane protein</topology>
    </subcellularLocation>
    <subcellularLocation>
        <location evidence="1">Membrane</location>
        <topology evidence="1">Multi-pass membrane protein</topology>
    </subcellularLocation>
</comment>
<feature type="transmembrane region" description="Helical" evidence="6">
    <location>
        <begin position="234"/>
        <end position="254"/>
    </location>
</feature>
<feature type="transmembrane region" description="Helical" evidence="6">
    <location>
        <begin position="7"/>
        <end position="26"/>
    </location>
</feature>
<dbReference type="InterPro" id="IPR002781">
    <property type="entry name" value="TM_pro_TauE-like"/>
</dbReference>
<evidence type="ECO:0000256" key="4">
    <source>
        <dbReference type="ARBA" id="ARBA00022989"/>
    </source>
</evidence>
<dbReference type="AlphaFoldDB" id="A0LWB9"/>
<gene>
    <name evidence="7" type="ordered locus">Acel_1957</name>
</gene>
<dbReference type="HOGENOM" id="CLU_045498_1_1_11"/>
<comment type="similarity">
    <text evidence="2 6">Belongs to the 4-toluene sulfonate uptake permease (TSUP) (TC 2.A.102) family.</text>
</comment>
<dbReference type="STRING" id="351607.Acel_1957"/>
<evidence type="ECO:0000256" key="5">
    <source>
        <dbReference type="ARBA" id="ARBA00023136"/>
    </source>
</evidence>
<dbReference type="GO" id="GO:0005886">
    <property type="term" value="C:plasma membrane"/>
    <property type="evidence" value="ECO:0007669"/>
    <property type="project" value="UniProtKB-SubCell"/>
</dbReference>
<evidence type="ECO:0000256" key="6">
    <source>
        <dbReference type="RuleBase" id="RU363041"/>
    </source>
</evidence>
<evidence type="ECO:0000256" key="1">
    <source>
        <dbReference type="ARBA" id="ARBA00004141"/>
    </source>
</evidence>
<keyword evidence="4 6" id="KW-1133">Transmembrane helix</keyword>
<feature type="transmembrane region" description="Helical" evidence="6">
    <location>
        <begin position="102"/>
        <end position="121"/>
    </location>
</feature>
<evidence type="ECO:0000256" key="2">
    <source>
        <dbReference type="ARBA" id="ARBA00009142"/>
    </source>
</evidence>